<dbReference type="AlphaFoldDB" id="A0A2N8L0I7"/>
<keyword evidence="3" id="KW-1185">Reference proteome</keyword>
<dbReference type="HAMAP" id="MF_00697">
    <property type="entry name" value="UPF0276"/>
    <property type="match status" value="1"/>
</dbReference>
<gene>
    <name evidence="2" type="ORF">C1O66_17900</name>
</gene>
<sequence length="287" mass="32349">MTNRSPLHGIQGFGLGLRSEHYAALSQALPPGRRPDWLEIISENYMVPGGPPLRHLDRLRRDYPMVMHGVSLSIGSSDPLNRGYLRELKTLADRIEPGWVSDHLCWTGVDHQQLHDLLPMPYTEAALQHLLPRVAEVQDALQRPFLLENVSSYVRFAGDEMSEGEFVAELMRRSGCGLLLDVNNVYVSACNHGFDAWDYIARLPAAQVLQIHLAGHEQHGDLRVDTHDQPVCEEVWQLYRQTIVHLGARPTMIERDDQIPPLDVLLDELDHARQCSAQALAVQQEAA</sequence>
<dbReference type="PANTHER" id="PTHR42194">
    <property type="entry name" value="UPF0276 PROTEIN HI_1600"/>
    <property type="match status" value="1"/>
</dbReference>
<evidence type="ECO:0000313" key="2">
    <source>
        <dbReference type="EMBL" id="PND39213.1"/>
    </source>
</evidence>
<dbReference type="EMBL" id="POSP01000003">
    <property type="protein sequence ID" value="PND39213.1"/>
    <property type="molecule type" value="Genomic_DNA"/>
</dbReference>
<organism evidence="2 3">
    <name type="scientific">Kinneretia aquatilis</name>
    <dbReference type="NCBI Taxonomy" id="2070761"/>
    <lineage>
        <taxon>Bacteria</taxon>
        <taxon>Pseudomonadati</taxon>
        <taxon>Pseudomonadota</taxon>
        <taxon>Betaproteobacteria</taxon>
        <taxon>Burkholderiales</taxon>
        <taxon>Sphaerotilaceae</taxon>
        <taxon>Roseateles</taxon>
    </lineage>
</organism>
<dbReference type="Gene3D" id="3.20.20.150">
    <property type="entry name" value="Divalent-metal-dependent TIM barrel enzymes"/>
    <property type="match status" value="1"/>
</dbReference>
<dbReference type="RefSeq" id="WP_102769133.1">
    <property type="nucleotide sequence ID" value="NZ_POSP01000003.1"/>
</dbReference>
<dbReference type="SUPFAM" id="SSF51658">
    <property type="entry name" value="Xylose isomerase-like"/>
    <property type="match status" value="1"/>
</dbReference>
<comment type="caution">
    <text evidence="2">The sequence shown here is derived from an EMBL/GenBank/DDBJ whole genome shotgun (WGS) entry which is preliminary data.</text>
</comment>
<accession>A0A2N8L0I7</accession>
<dbReference type="OrthoDB" id="9763101at2"/>
<dbReference type="InterPro" id="IPR007801">
    <property type="entry name" value="MbnB/TglH/ChrH"/>
</dbReference>
<evidence type="ECO:0000256" key="1">
    <source>
        <dbReference type="HAMAP-Rule" id="MF_00697"/>
    </source>
</evidence>
<comment type="similarity">
    <text evidence="1">Belongs to the UPF0276 family.</text>
</comment>
<name>A0A2N8L0I7_9BURK</name>
<evidence type="ECO:0000313" key="3">
    <source>
        <dbReference type="Proteomes" id="UP000235916"/>
    </source>
</evidence>
<dbReference type="NCBIfam" id="NF003818">
    <property type="entry name" value="PRK05409.1"/>
    <property type="match status" value="1"/>
</dbReference>
<reference evidence="2 3" key="1">
    <citation type="submission" date="2018-01" db="EMBL/GenBank/DDBJ databases">
        <title>Draft genome sequence of Paucibacter aquatile CR182 isolated from freshwater of the Nakdong River.</title>
        <authorList>
            <person name="Choi A."/>
            <person name="Chung E.J."/>
        </authorList>
    </citation>
    <scope>NUCLEOTIDE SEQUENCE [LARGE SCALE GENOMIC DNA]</scope>
    <source>
        <strain evidence="2 3">CR182</strain>
    </source>
</reference>
<dbReference type="Proteomes" id="UP000235916">
    <property type="component" value="Unassembled WGS sequence"/>
</dbReference>
<dbReference type="InterPro" id="IPR036237">
    <property type="entry name" value="Xyl_isomerase-like_sf"/>
</dbReference>
<dbReference type="Pfam" id="PF05114">
    <property type="entry name" value="MbnB_TglH_ChrH"/>
    <property type="match status" value="1"/>
</dbReference>
<protein>
    <recommendedName>
        <fullName evidence="1">UPF0276 protein C1O66_17900</fullName>
    </recommendedName>
</protein>
<proteinExistence type="inferred from homology"/>
<dbReference type="PANTHER" id="PTHR42194:SF1">
    <property type="entry name" value="UPF0276 PROTEIN HI_1600"/>
    <property type="match status" value="1"/>
</dbReference>